<feature type="domain" description="HTH luxR-type" evidence="4">
    <location>
        <begin position="179"/>
        <end position="244"/>
    </location>
</feature>
<dbReference type="Proteomes" id="UP000644699">
    <property type="component" value="Unassembled WGS sequence"/>
</dbReference>
<organism evidence="5 6">
    <name type="scientific">Aureimonas endophytica</name>
    <dbReference type="NCBI Taxonomy" id="2027858"/>
    <lineage>
        <taxon>Bacteria</taxon>
        <taxon>Pseudomonadati</taxon>
        <taxon>Pseudomonadota</taxon>
        <taxon>Alphaproteobacteria</taxon>
        <taxon>Hyphomicrobiales</taxon>
        <taxon>Aurantimonadaceae</taxon>
        <taxon>Aureimonas</taxon>
    </lineage>
</organism>
<comment type="caution">
    <text evidence="5">The sequence shown here is derived from an EMBL/GenBank/DDBJ whole genome shotgun (WGS) entry which is preliminary data.</text>
</comment>
<evidence type="ECO:0000256" key="2">
    <source>
        <dbReference type="ARBA" id="ARBA00023125"/>
    </source>
</evidence>
<evidence type="ECO:0000256" key="1">
    <source>
        <dbReference type="ARBA" id="ARBA00023015"/>
    </source>
</evidence>
<dbReference type="EMBL" id="BMIQ01000002">
    <property type="protein sequence ID" value="GGD95631.1"/>
    <property type="molecule type" value="Genomic_DNA"/>
</dbReference>
<dbReference type="AlphaFoldDB" id="A0A916ZG55"/>
<reference evidence="5" key="1">
    <citation type="journal article" date="2014" name="Int. J. Syst. Evol. Microbiol.">
        <title>Complete genome sequence of Corynebacterium casei LMG S-19264T (=DSM 44701T), isolated from a smear-ripened cheese.</title>
        <authorList>
            <consortium name="US DOE Joint Genome Institute (JGI-PGF)"/>
            <person name="Walter F."/>
            <person name="Albersmeier A."/>
            <person name="Kalinowski J."/>
            <person name="Ruckert C."/>
        </authorList>
    </citation>
    <scope>NUCLEOTIDE SEQUENCE</scope>
    <source>
        <strain evidence="5">CGMCC 1.15367</strain>
    </source>
</reference>
<gene>
    <name evidence="5" type="ORF">GCM10011390_12980</name>
</gene>
<dbReference type="SMART" id="SM00421">
    <property type="entry name" value="HTH_LUXR"/>
    <property type="match status" value="1"/>
</dbReference>
<dbReference type="PANTHER" id="PTHR44688:SF16">
    <property type="entry name" value="DNA-BINDING TRANSCRIPTIONAL ACTIVATOR DEVR_DOSR"/>
    <property type="match status" value="1"/>
</dbReference>
<dbReference type="SUPFAM" id="SSF46894">
    <property type="entry name" value="C-terminal effector domain of the bipartite response regulators"/>
    <property type="match status" value="1"/>
</dbReference>
<dbReference type="PRINTS" id="PR00038">
    <property type="entry name" value="HTHLUXR"/>
</dbReference>
<dbReference type="GO" id="GO:0003677">
    <property type="term" value="F:DNA binding"/>
    <property type="evidence" value="ECO:0007669"/>
    <property type="project" value="UniProtKB-KW"/>
</dbReference>
<dbReference type="PROSITE" id="PS00622">
    <property type="entry name" value="HTH_LUXR_1"/>
    <property type="match status" value="1"/>
</dbReference>
<dbReference type="GO" id="GO:0006355">
    <property type="term" value="P:regulation of DNA-templated transcription"/>
    <property type="evidence" value="ECO:0007669"/>
    <property type="project" value="InterPro"/>
</dbReference>
<dbReference type="PANTHER" id="PTHR44688">
    <property type="entry name" value="DNA-BINDING TRANSCRIPTIONAL ACTIVATOR DEVR_DOSR"/>
    <property type="match status" value="1"/>
</dbReference>
<keyword evidence="3" id="KW-0804">Transcription</keyword>
<dbReference type="PROSITE" id="PS50043">
    <property type="entry name" value="HTH_LUXR_2"/>
    <property type="match status" value="1"/>
</dbReference>
<name>A0A916ZG55_9HYPH</name>
<dbReference type="Gene3D" id="1.10.10.10">
    <property type="entry name" value="Winged helix-like DNA-binding domain superfamily/Winged helix DNA-binding domain"/>
    <property type="match status" value="1"/>
</dbReference>
<keyword evidence="6" id="KW-1185">Reference proteome</keyword>
<keyword evidence="1" id="KW-0805">Transcription regulation</keyword>
<dbReference type="InterPro" id="IPR000792">
    <property type="entry name" value="Tscrpt_reg_LuxR_C"/>
</dbReference>
<dbReference type="InterPro" id="IPR016032">
    <property type="entry name" value="Sig_transdc_resp-reg_C-effctor"/>
</dbReference>
<evidence type="ECO:0000313" key="5">
    <source>
        <dbReference type="EMBL" id="GGD95631.1"/>
    </source>
</evidence>
<evidence type="ECO:0000256" key="3">
    <source>
        <dbReference type="ARBA" id="ARBA00023163"/>
    </source>
</evidence>
<evidence type="ECO:0000259" key="4">
    <source>
        <dbReference type="PROSITE" id="PS50043"/>
    </source>
</evidence>
<accession>A0A916ZG55</accession>
<evidence type="ECO:0000313" key="6">
    <source>
        <dbReference type="Proteomes" id="UP000644699"/>
    </source>
</evidence>
<keyword evidence="2" id="KW-0238">DNA-binding</keyword>
<dbReference type="RefSeq" id="WP_188907442.1">
    <property type="nucleotide sequence ID" value="NZ_BMIQ01000002.1"/>
</dbReference>
<proteinExistence type="predicted"/>
<protein>
    <submittedName>
        <fullName evidence="5">Helix-turn-helix transcriptional regulator</fullName>
    </submittedName>
</protein>
<dbReference type="InterPro" id="IPR036388">
    <property type="entry name" value="WH-like_DNA-bd_sf"/>
</dbReference>
<reference evidence="5" key="2">
    <citation type="submission" date="2020-09" db="EMBL/GenBank/DDBJ databases">
        <authorList>
            <person name="Sun Q."/>
            <person name="Zhou Y."/>
        </authorList>
    </citation>
    <scope>NUCLEOTIDE SEQUENCE</scope>
    <source>
        <strain evidence="5">CGMCC 1.15367</strain>
    </source>
</reference>
<dbReference type="Pfam" id="PF00196">
    <property type="entry name" value="GerE"/>
    <property type="match status" value="1"/>
</dbReference>
<sequence length="264" mass="28717">MASMIDTSDVAASAVLGTVPMRRRTLLIIGDDEDCVSRNLLHAMALEFPGLRVSISSELEAAYQRFDPQLALILVDVALREDLREHAPAILRSQPGASLALFFSDERAVVDWPDVLGTPFVRSVLPMNLRLDVWLAAMRLILIGGDYLPFALLGAFASRAAGGAVLERSAPPPAPMLGPRPGFRDLTLREQQILELVARGRQNKLIAAALDLSEHTVKIHLHNIIRKLGVHNRTEAARLYLDGLAARPAARGGEGARPEPPLMP</sequence>
<dbReference type="CDD" id="cd06170">
    <property type="entry name" value="LuxR_C_like"/>
    <property type="match status" value="1"/>
</dbReference>